<organism evidence="3 4">
    <name type="scientific">Citrullus colocynthis</name>
    <name type="common">colocynth</name>
    <dbReference type="NCBI Taxonomy" id="252529"/>
    <lineage>
        <taxon>Eukaryota</taxon>
        <taxon>Viridiplantae</taxon>
        <taxon>Streptophyta</taxon>
        <taxon>Embryophyta</taxon>
        <taxon>Tracheophyta</taxon>
        <taxon>Spermatophyta</taxon>
        <taxon>Magnoliopsida</taxon>
        <taxon>eudicotyledons</taxon>
        <taxon>Gunneridae</taxon>
        <taxon>Pentapetalae</taxon>
        <taxon>rosids</taxon>
        <taxon>fabids</taxon>
        <taxon>Cucurbitales</taxon>
        <taxon>Cucurbitaceae</taxon>
        <taxon>Benincaseae</taxon>
        <taxon>Citrullus</taxon>
    </lineage>
</organism>
<reference evidence="3 4" key="1">
    <citation type="submission" date="2024-03" db="EMBL/GenBank/DDBJ databases">
        <authorList>
            <person name="Gkanogiannis A."/>
            <person name="Becerra Lopez-Lavalle L."/>
        </authorList>
    </citation>
    <scope>NUCLEOTIDE SEQUENCE [LARGE SCALE GENOMIC DNA]</scope>
</reference>
<feature type="region of interest" description="Disordered" evidence="1">
    <location>
        <begin position="335"/>
        <end position="437"/>
    </location>
</feature>
<dbReference type="PANTHER" id="PTHR36805:SF7">
    <property type="entry name" value="AGENET DOMAIN-CONTAINING PROTEIN"/>
    <property type="match status" value="1"/>
</dbReference>
<gene>
    <name evidence="3" type="ORF">CITCOLO1_LOCUS21599</name>
</gene>
<feature type="domain" description="Agenet" evidence="2">
    <location>
        <begin position="246"/>
        <end position="306"/>
    </location>
</feature>
<sequence length="506" mass="56247">MFVLESEWRGSKSIYKIRRERGVEGERRAAAAPPADGGLTAGKKSQPPHRTGIKRRSFGVHTSLLASSGLSITMLASSTTFEVECVLKSGRREENVKRKNMENPEGAVRSALVLSFLPRPSAQERWRRRSYICRNERRRLPFQIGQLVESRCFLIGYRGAWFRCKIKDIGWRMGSLSYELEFIDFPDEEIKWTKPFQKPPAAFGIPSTGPKGQLMVRPQFPQVCREKQLSDVSTNSQLEVTVVVSDVWKVGDLVDWWKDNCYWSGKIIAILGDEEVKVELLPPPLGEGLAYHASSKDLRPSLDWSPESGWMVPNMKVNGSTQCARVLNNGSVDLRTQNVSEGNGSEPPDGKSNASLASQTSSMQRTHEPARKLKQLLSDTASKEKHKHTPETNSDSNCVNNIAKKTSTLENDSSSPTEKLDASTGVRGTRTDADGCNDGQSVTTTVLDVSLNSMHHGSLEDAISDLEELINRIKWIKQVLDGGTALLNASGSPWKYLEHRPSPTPR</sequence>
<evidence type="ECO:0000313" key="3">
    <source>
        <dbReference type="EMBL" id="CAK9329162.1"/>
    </source>
</evidence>
<keyword evidence="4" id="KW-1185">Reference proteome</keyword>
<feature type="compositionally biased region" description="Polar residues" evidence="1">
    <location>
        <begin position="352"/>
        <end position="364"/>
    </location>
</feature>
<evidence type="ECO:0000256" key="1">
    <source>
        <dbReference type="SAM" id="MobiDB-lite"/>
    </source>
</evidence>
<dbReference type="SMART" id="SM00743">
    <property type="entry name" value="Agenet"/>
    <property type="match status" value="1"/>
</dbReference>
<dbReference type="EMBL" id="OZ021743">
    <property type="protein sequence ID" value="CAK9329162.1"/>
    <property type="molecule type" value="Genomic_DNA"/>
</dbReference>
<proteinExistence type="predicted"/>
<feature type="region of interest" description="Disordered" evidence="1">
    <location>
        <begin position="22"/>
        <end position="55"/>
    </location>
</feature>
<evidence type="ECO:0000259" key="2">
    <source>
        <dbReference type="SMART" id="SM00743"/>
    </source>
</evidence>
<dbReference type="Proteomes" id="UP001642487">
    <property type="component" value="Chromosome 9"/>
</dbReference>
<evidence type="ECO:0000313" key="4">
    <source>
        <dbReference type="Proteomes" id="UP001642487"/>
    </source>
</evidence>
<dbReference type="PANTHER" id="PTHR36805">
    <property type="entry name" value="AGENET DOMAIN-CONTAINING PROTEIN"/>
    <property type="match status" value="1"/>
</dbReference>
<feature type="compositionally biased region" description="Low complexity" evidence="1">
    <location>
        <begin position="30"/>
        <end position="42"/>
    </location>
</feature>
<protein>
    <recommendedName>
        <fullName evidence="2">Agenet domain-containing protein</fullName>
    </recommendedName>
</protein>
<name>A0ABP0Z8P8_9ROSI</name>
<dbReference type="InterPro" id="IPR008395">
    <property type="entry name" value="Agenet-like_dom"/>
</dbReference>
<dbReference type="Pfam" id="PF05641">
    <property type="entry name" value="Agenet"/>
    <property type="match status" value="1"/>
</dbReference>
<feature type="compositionally biased region" description="Polar residues" evidence="1">
    <location>
        <begin position="391"/>
        <end position="417"/>
    </location>
</feature>
<accession>A0ABP0Z8P8</accession>
<dbReference type="InterPro" id="IPR014002">
    <property type="entry name" value="Agenet_dom_plant"/>
</dbReference>